<dbReference type="AlphaFoldDB" id="A0A9X0AP10"/>
<dbReference type="Proteomes" id="UP001152300">
    <property type="component" value="Unassembled WGS sequence"/>
</dbReference>
<proteinExistence type="predicted"/>
<comment type="caution">
    <text evidence="1">The sequence shown here is derived from an EMBL/GenBank/DDBJ whole genome shotgun (WGS) entry which is preliminary data.</text>
</comment>
<organism evidence="1 2">
    <name type="scientific">Sclerotinia nivalis</name>
    <dbReference type="NCBI Taxonomy" id="352851"/>
    <lineage>
        <taxon>Eukaryota</taxon>
        <taxon>Fungi</taxon>
        <taxon>Dikarya</taxon>
        <taxon>Ascomycota</taxon>
        <taxon>Pezizomycotina</taxon>
        <taxon>Leotiomycetes</taxon>
        <taxon>Helotiales</taxon>
        <taxon>Sclerotiniaceae</taxon>
        <taxon>Sclerotinia</taxon>
    </lineage>
</organism>
<evidence type="ECO:0000313" key="1">
    <source>
        <dbReference type="EMBL" id="KAJ8066297.1"/>
    </source>
</evidence>
<gene>
    <name evidence="1" type="ORF">OCU04_005376</name>
</gene>
<name>A0A9X0AP10_9HELO</name>
<protein>
    <submittedName>
        <fullName evidence="1">Uncharacterized protein</fullName>
    </submittedName>
</protein>
<dbReference type="EMBL" id="JAPEIS010000005">
    <property type="protein sequence ID" value="KAJ8066297.1"/>
    <property type="molecule type" value="Genomic_DNA"/>
</dbReference>
<reference evidence="1" key="1">
    <citation type="submission" date="2022-11" db="EMBL/GenBank/DDBJ databases">
        <title>Genome Resource of Sclerotinia nivalis Strain SnTB1, a Plant Pathogen Isolated from American Ginseng.</title>
        <authorList>
            <person name="Fan S."/>
        </authorList>
    </citation>
    <scope>NUCLEOTIDE SEQUENCE</scope>
    <source>
        <strain evidence="1">SnTB1</strain>
    </source>
</reference>
<sequence length="267" mass="30569">MDHKTPTMTALEVEVAWTKWKHPWNTNNAIHPWAPQININDMIRTSSPNLLEVLERASFEEANYTSLTREDLELPPFSLQALLFKSDDLTTTELQRFCGKASMCYDVTGNWETEPRGRKVAVLHRVYGEWFKLVPSNTVETRFFTRYIGAEGFSSSDLEGIVRAHKRSYEKIKGQTERLLKTANERLGDEDLCREFTVLPTLRDLVIIVDGKASLDPATLLILKPSRAEGIEALGSAEQRELDGERVLVVRMKMEQIMRVVVEMQNK</sequence>
<keyword evidence="2" id="KW-1185">Reference proteome</keyword>
<dbReference type="OrthoDB" id="4522291at2759"/>
<accession>A0A9X0AP10</accession>
<evidence type="ECO:0000313" key="2">
    <source>
        <dbReference type="Proteomes" id="UP001152300"/>
    </source>
</evidence>